<keyword evidence="4 9" id="KW-0812">Transmembrane</keyword>
<name>A0A6S7AYZ5_9BURK</name>
<dbReference type="Proteomes" id="UP000494365">
    <property type="component" value="Unassembled WGS sequence"/>
</dbReference>
<keyword evidence="3 9" id="KW-1134">Transmembrane beta strand</keyword>
<proteinExistence type="inferred from homology"/>
<keyword evidence="7 9" id="KW-0564">Palmitate</keyword>
<dbReference type="Gene3D" id="2.20.200.10">
    <property type="entry name" value="Outer membrane efflux proteins (OEP)"/>
    <property type="match status" value="1"/>
</dbReference>
<keyword evidence="6 9" id="KW-0472">Membrane</keyword>
<comment type="similarity">
    <text evidence="2 9">Belongs to the outer membrane factor (OMF) (TC 1.B.17) family.</text>
</comment>
<dbReference type="PANTHER" id="PTHR30203:SF20">
    <property type="entry name" value="MULTIDRUG RESISTANCE OUTER MEMBRANE PROTEIN MDTP-RELATED"/>
    <property type="match status" value="1"/>
</dbReference>
<evidence type="ECO:0000256" key="1">
    <source>
        <dbReference type="ARBA" id="ARBA00004370"/>
    </source>
</evidence>
<dbReference type="Pfam" id="PF02321">
    <property type="entry name" value="OEP"/>
    <property type="match status" value="2"/>
</dbReference>
<accession>A0A6S7AYZ5</accession>
<evidence type="ECO:0000313" key="10">
    <source>
        <dbReference type="EMBL" id="CAB3779950.1"/>
    </source>
</evidence>
<protein>
    <submittedName>
        <fullName evidence="10">Outer membrane protein OprM</fullName>
    </submittedName>
</protein>
<gene>
    <name evidence="10" type="primary">oprM_4</name>
    <name evidence="10" type="ORF">LMG28614_00964</name>
</gene>
<evidence type="ECO:0000256" key="9">
    <source>
        <dbReference type="RuleBase" id="RU362097"/>
    </source>
</evidence>
<dbReference type="EMBL" id="CADIKK010000003">
    <property type="protein sequence ID" value="CAB3779950.1"/>
    <property type="molecule type" value="Genomic_DNA"/>
</dbReference>
<reference evidence="10 11" key="1">
    <citation type="submission" date="2020-04" db="EMBL/GenBank/DDBJ databases">
        <authorList>
            <person name="De Canck E."/>
        </authorList>
    </citation>
    <scope>NUCLEOTIDE SEQUENCE [LARGE SCALE GENOMIC DNA]</scope>
    <source>
        <strain evidence="10 11">LMG 28614</strain>
    </source>
</reference>
<dbReference type="NCBIfam" id="TIGR01845">
    <property type="entry name" value="outer_NodT"/>
    <property type="match status" value="1"/>
</dbReference>
<organism evidence="10 11">
    <name type="scientific">Paraburkholderia ultramafica</name>
    <dbReference type="NCBI Taxonomy" id="1544867"/>
    <lineage>
        <taxon>Bacteria</taxon>
        <taxon>Pseudomonadati</taxon>
        <taxon>Pseudomonadota</taxon>
        <taxon>Betaproteobacteria</taxon>
        <taxon>Burkholderiales</taxon>
        <taxon>Burkholderiaceae</taxon>
        <taxon>Paraburkholderia</taxon>
    </lineage>
</organism>
<dbReference type="SUPFAM" id="SSF56954">
    <property type="entry name" value="Outer membrane efflux proteins (OEP)"/>
    <property type="match status" value="1"/>
</dbReference>
<sequence length="507" mass="53683">MKSQLSRQTAGSRVAKAGVTVIFAAVLSACANYAGISSDKQMAQPQTYATQQSIPQDDGHWPAADWADQFGDAQLKALLAEALKGNPSVEQARARVAAAAAYSDTAKASTMPQVGATYSFTRQQFSSTALVPPPYAGSWQSENKGLLSASYDLDLWGKNREALKASLSQLQASRADEEVVKLSLTSATARAYNQLARLYALRDIAQQEITQREQIDRITAGRIASGLDTQVERKTAQANLATSRATLAALDGSILTTRYQLAALLGAGPDRGLAITRPALGVGDEVRLPDNLPADLVSRRPDLVAAKWRVDAFTHDVKEAKAEFYPDINLSAAIGLDAFGFGRFLNAASRTASVGSAIHLPIFDGGQLRAQLKGRYADFDYAVATYNQTLVTALSEVATQLAQIRSTDQQLDDAQAAQDAARSADQLALTQYKAGLANQLTVLNADTTALTADQQVANLRMNRRDQQIALAAALGGGYVDSADSGAYGKAATPVASAASTQPVVAAR</sequence>
<evidence type="ECO:0000256" key="2">
    <source>
        <dbReference type="ARBA" id="ARBA00007613"/>
    </source>
</evidence>
<dbReference type="InterPro" id="IPR010131">
    <property type="entry name" value="MdtP/NodT-like"/>
</dbReference>
<keyword evidence="8 9" id="KW-0449">Lipoprotein</keyword>
<dbReference type="PROSITE" id="PS51257">
    <property type="entry name" value="PROKAR_LIPOPROTEIN"/>
    <property type="match status" value="1"/>
</dbReference>
<keyword evidence="5" id="KW-0732">Signal</keyword>
<dbReference type="RefSeq" id="WP_175148406.1">
    <property type="nucleotide sequence ID" value="NZ_CADIKK010000003.1"/>
</dbReference>
<dbReference type="GO" id="GO:0015562">
    <property type="term" value="F:efflux transmembrane transporter activity"/>
    <property type="evidence" value="ECO:0007669"/>
    <property type="project" value="InterPro"/>
</dbReference>
<evidence type="ECO:0000256" key="4">
    <source>
        <dbReference type="ARBA" id="ARBA00022692"/>
    </source>
</evidence>
<keyword evidence="11" id="KW-1185">Reference proteome</keyword>
<evidence type="ECO:0000256" key="6">
    <source>
        <dbReference type="ARBA" id="ARBA00023136"/>
    </source>
</evidence>
<comment type="subcellular location">
    <subcellularLocation>
        <location evidence="9">Cell membrane</location>
        <topology evidence="9">Lipid-anchor</topology>
    </subcellularLocation>
    <subcellularLocation>
        <location evidence="1">Membrane</location>
    </subcellularLocation>
</comment>
<dbReference type="GO" id="GO:0005886">
    <property type="term" value="C:plasma membrane"/>
    <property type="evidence" value="ECO:0007669"/>
    <property type="project" value="UniProtKB-SubCell"/>
</dbReference>
<evidence type="ECO:0000313" key="11">
    <source>
        <dbReference type="Proteomes" id="UP000494365"/>
    </source>
</evidence>
<evidence type="ECO:0000256" key="3">
    <source>
        <dbReference type="ARBA" id="ARBA00022452"/>
    </source>
</evidence>
<evidence type="ECO:0000256" key="8">
    <source>
        <dbReference type="ARBA" id="ARBA00023288"/>
    </source>
</evidence>
<dbReference type="AlphaFoldDB" id="A0A6S7AYZ5"/>
<evidence type="ECO:0000256" key="7">
    <source>
        <dbReference type="ARBA" id="ARBA00023139"/>
    </source>
</evidence>
<dbReference type="InterPro" id="IPR003423">
    <property type="entry name" value="OMP_efflux"/>
</dbReference>
<dbReference type="Gene3D" id="1.20.1600.10">
    <property type="entry name" value="Outer membrane efflux proteins (OEP)"/>
    <property type="match status" value="1"/>
</dbReference>
<evidence type="ECO:0000256" key="5">
    <source>
        <dbReference type="ARBA" id="ARBA00022729"/>
    </source>
</evidence>
<dbReference type="PANTHER" id="PTHR30203">
    <property type="entry name" value="OUTER MEMBRANE CATION EFFLUX PROTEIN"/>
    <property type="match status" value="1"/>
</dbReference>